<dbReference type="Proteomes" id="UP000516957">
    <property type="component" value="Unassembled WGS sequence"/>
</dbReference>
<evidence type="ECO:0000313" key="2">
    <source>
        <dbReference type="EMBL" id="NYD58746.1"/>
    </source>
</evidence>
<feature type="transmembrane region" description="Helical" evidence="1">
    <location>
        <begin position="344"/>
        <end position="367"/>
    </location>
</feature>
<keyword evidence="3" id="KW-1185">Reference proteome</keyword>
<accession>A0A7Y9JRY3</accession>
<feature type="transmembrane region" description="Helical" evidence="1">
    <location>
        <begin position="12"/>
        <end position="36"/>
    </location>
</feature>
<dbReference type="EMBL" id="JACCBE010000001">
    <property type="protein sequence ID" value="NYD58746.1"/>
    <property type="molecule type" value="Genomic_DNA"/>
</dbReference>
<sequence length="458" mass="48233">MPTRATEPAQRSRAASTGLVLTLVLVVAAFALPVLLDWETWSRASRSAHPWASPPLHGFWDPKLLGPGTAPAVLVAVVGLGWFPRFAATASWGRLLVASYAVALAWMLSLAFVDGTEGVARVLDHSSEYLPSAREVDDVPEMLRTYVDRIPYSHPDNWPTQAAGHPPLALLFFVGLVRVGLGGSFAAGMVVTLVGATTALSVLALLRTLDAEALARRAAPFLVLSPTAVFMAVSADAVFTAITAAGLALLARGAVAGGRAWIGWSAAAGLVLGCSVLLSYGMGLMGAVALAVLVAARSWRPLPVAVLAALVPVLAMAAAGFAWWEAYPVLTERYWDGIAGDRPAWYWMWGNLAALAVSAGPLVGAALAHAGARARLLRDDALGPGTRTVAVLVLGAVVAVAVADLSRMSKSEVERIWLPFMPWLTIAAALLPGAWRRWGLGLQVGWALVVQHLLYTSW</sequence>
<organism evidence="2 3">
    <name type="scientific">Nocardioides marinisabuli</name>
    <dbReference type="NCBI Taxonomy" id="419476"/>
    <lineage>
        <taxon>Bacteria</taxon>
        <taxon>Bacillati</taxon>
        <taxon>Actinomycetota</taxon>
        <taxon>Actinomycetes</taxon>
        <taxon>Propionibacteriales</taxon>
        <taxon>Nocardioidaceae</taxon>
        <taxon>Nocardioides</taxon>
    </lineage>
</organism>
<feature type="transmembrane region" description="Helical" evidence="1">
    <location>
        <begin position="185"/>
        <end position="206"/>
    </location>
</feature>
<evidence type="ECO:0000313" key="3">
    <source>
        <dbReference type="Proteomes" id="UP000516957"/>
    </source>
</evidence>
<keyword evidence="1" id="KW-0472">Membrane</keyword>
<evidence type="ECO:0008006" key="4">
    <source>
        <dbReference type="Google" id="ProtNLM"/>
    </source>
</evidence>
<dbReference type="RefSeq" id="WP_179616311.1">
    <property type="nucleotide sequence ID" value="NZ_CP059163.1"/>
</dbReference>
<reference evidence="2 3" key="1">
    <citation type="submission" date="2020-07" db="EMBL/GenBank/DDBJ databases">
        <title>Sequencing the genomes of 1000 actinobacteria strains.</title>
        <authorList>
            <person name="Klenk H.-P."/>
        </authorList>
    </citation>
    <scope>NUCLEOTIDE SEQUENCE [LARGE SCALE GENOMIC DNA]</scope>
    <source>
        <strain evidence="2 3">DSM 18965</strain>
    </source>
</reference>
<feature type="transmembrane region" description="Helical" evidence="1">
    <location>
        <begin position="388"/>
        <end position="405"/>
    </location>
</feature>
<feature type="transmembrane region" description="Helical" evidence="1">
    <location>
        <begin position="302"/>
        <end position="324"/>
    </location>
</feature>
<keyword evidence="1" id="KW-1133">Transmembrane helix</keyword>
<comment type="caution">
    <text evidence="2">The sequence shown here is derived from an EMBL/GenBank/DDBJ whole genome shotgun (WGS) entry which is preliminary data.</text>
</comment>
<proteinExistence type="predicted"/>
<gene>
    <name evidence="2" type="ORF">BKA08_002984</name>
</gene>
<feature type="transmembrane region" description="Helical" evidence="1">
    <location>
        <begin position="262"/>
        <end position="295"/>
    </location>
</feature>
<dbReference type="AlphaFoldDB" id="A0A7Y9JRY3"/>
<keyword evidence="1" id="KW-0812">Transmembrane</keyword>
<protein>
    <recommendedName>
        <fullName evidence="4">Dolichyl-phosphate-mannose-protein mannosyltransferase</fullName>
    </recommendedName>
</protein>
<evidence type="ECO:0000256" key="1">
    <source>
        <dbReference type="SAM" id="Phobius"/>
    </source>
</evidence>
<name>A0A7Y9JRY3_9ACTN</name>
<feature type="transmembrane region" description="Helical" evidence="1">
    <location>
        <begin position="417"/>
        <end position="435"/>
    </location>
</feature>
<feature type="transmembrane region" description="Helical" evidence="1">
    <location>
        <begin position="95"/>
        <end position="113"/>
    </location>
</feature>
<feature type="transmembrane region" description="Helical" evidence="1">
    <location>
        <begin position="218"/>
        <end position="250"/>
    </location>
</feature>
<feature type="transmembrane region" description="Helical" evidence="1">
    <location>
        <begin position="64"/>
        <end position="83"/>
    </location>
</feature>